<name>A0A2P7SN38_9HYPH</name>
<accession>A0A2P7SN38</accession>
<comment type="caution">
    <text evidence="2">The sequence shown here is derived from an EMBL/GenBank/DDBJ whole genome shotgun (WGS) entry which is preliminary data.</text>
</comment>
<dbReference type="EMBL" id="PXYL01000001">
    <property type="protein sequence ID" value="PSJ63878.1"/>
    <property type="molecule type" value="Genomic_DNA"/>
</dbReference>
<dbReference type="SUPFAM" id="SSF53254">
    <property type="entry name" value="Phosphoglycerate mutase-like"/>
    <property type="match status" value="1"/>
</dbReference>
<keyword evidence="1" id="KW-0732">Signal</keyword>
<keyword evidence="3" id="KW-1185">Reference proteome</keyword>
<feature type="chain" id="PRO_5015194182" evidence="1">
    <location>
        <begin position="20"/>
        <end position="185"/>
    </location>
</feature>
<dbReference type="Gene3D" id="3.40.50.1240">
    <property type="entry name" value="Phosphoglycerate mutase-like"/>
    <property type="match status" value="1"/>
</dbReference>
<dbReference type="OrthoDB" id="2237472at2"/>
<dbReference type="Proteomes" id="UP000240653">
    <property type="component" value="Unassembled WGS sequence"/>
</dbReference>
<organism evidence="2 3">
    <name type="scientific">Pseudaminobacter soli</name>
    <name type="common">ex Li et al. 2025</name>
    <dbReference type="NCBI Taxonomy" id="1295366"/>
    <lineage>
        <taxon>Bacteria</taxon>
        <taxon>Pseudomonadati</taxon>
        <taxon>Pseudomonadota</taxon>
        <taxon>Alphaproteobacteria</taxon>
        <taxon>Hyphomicrobiales</taxon>
        <taxon>Phyllobacteriaceae</taxon>
        <taxon>Pseudaminobacter</taxon>
    </lineage>
</organism>
<dbReference type="RefSeq" id="WP_106722230.1">
    <property type="nucleotide sequence ID" value="NZ_PXYL01000001.1"/>
</dbReference>
<dbReference type="CDD" id="cd07067">
    <property type="entry name" value="HP_PGM_like"/>
    <property type="match status" value="1"/>
</dbReference>
<dbReference type="AlphaFoldDB" id="A0A2P7SN38"/>
<dbReference type="InterPro" id="IPR013078">
    <property type="entry name" value="His_Pase_superF_clade-1"/>
</dbReference>
<proteinExistence type="predicted"/>
<sequence length="185" mass="19649">MRIVMSLLFLLAAMVPAAATEAGWALLRNGGHVVLLRHAITPGGGGEPANFDIENCATQRNLSDRGKQQARKMGALFAARAETTERVLSSRYCNALETARIAFGDKIVEPLAALDQPAPGAEVSAEQKEAILKEIRAFTGSGNLVLVTHQEIIAALTGQTAREGEAVIVKPDGQGLHILGRIVFN</sequence>
<evidence type="ECO:0000256" key="1">
    <source>
        <dbReference type="SAM" id="SignalP"/>
    </source>
</evidence>
<reference evidence="2 3" key="1">
    <citation type="submission" date="2018-03" db="EMBL/GenBank/DDBJ databases">
        <title>The draft genome of Mesorhizobium soli JCM 19897.</title>
        <authorList>
            <person name="Li L."/>
            <person name="Liu L."/>
            <person name="Liang L."/>
            <person name="Wang T."/>
            <person name="Zhang X."/>
        </authorList>
    </citation>
    <scope>NUCLEOTIDE SEQUENCE [LARGE SCALE GENOMIC DNA]</scope>
    <source>
        <strain evidence="2 3">JCM 19897</strain>
    </source>
</reference>
<protein>
    <submittedName>
        <fullName evidence="2">Histidine phosphatase family protein</fullName>
    </submittedName>
</protein>
<evidence type="ECO:0000313" key="3">
    <source>
        <dbReference type="Proteomes" id="UP000240653"/>
    </source>
</evidence>
<evidence type="ECO:0000313" key="2">
    <source>
        <dbReference type="EMBL" id="PSJ63878.1"/>
    </source>
</evidence>
<feature type="signal peptide" evidence="1">
    <location>
        <begin position="1"/>
        <end position="19"/>
    </location>
</feature>
<gene>
    <name evidence="2" type="ORF">C7I85_01790</name>
</gene>
<dbReference type="InterPro" id="IPR029033">
    <property type="entry name" value="His_PPase_superfam"/>
</dbReference>